<protein>
    <submittedName>
        <fullName evidence="2">Uncharacterized protein</fullName>
    </submittedName>
</protein>
<accession>A0A0G4I3Q6</accession>
<reference evidence="2" key="1">
    <citation type="submission" date="2014-11" db="EMBL/GenBank/DDBJ databases">
        <authorList>
            <person name="Otto D Thomas"/>
            <person name="Naeem Raeece"/>
        </authorList>
    </citation>
    <scope>NUCLEOTIDE SEQUENCE</scope>
</reference>
<evidence type="ECO:0000256" key="1">
    <source>
        <dbReference type="SAM" id="MobiDB-lite"/>
    </source>
</evidence>
<feature type="compositionally biased region" description="Basic and acidic residues" evidence="1">
    <location>
        <begin position="40"/>
        <end position="73"/>
    </location>
</feature>
<dbReference type="EMBL" id="CDMZ01004990">
    <property type="protein sequence ID" value="CEM51602.1"/>
    <property type="molecule type" value="Genomic_DNA"/>
</dbReference>
<proteinExistence type="predicted"/>
<organism evidence="2">
    <name type="scientific">Chromera velia CCMP2878</name>
    <dbReference type="NCBI Taxonomy" id="1169474"/>
    <lineage>
        <taxon>Eukaryota</taxon>
        <taxon>Sar</taxon>
        <taxon>Alveolata</taxon>
        <taxon>Colpodellida</taxon>
        <taxon>Chromeraceae</taxon>
        <taxon>Chromera</taxon>
    </lineage>
</organism>
<feature type="region of interest" description="Disordered" evidence="1">
    <location>
        <begin position="1"/>
        <end position="84"/>
    </location>
</feature>
<dbReference type="AlphaFoldDB" id="A0A0G4I3Q6"/>
<name>A0A0G4I3Q6_9ALVE</name>
<gene>
    <name evidence="2" type="ORF">Cvel_10728</name>
</gene>
<evidence type="ECO:0000313" key="2">
    <source>
        <dbReference type="EMBL" id="CEM51602.1"/>
    </source>
</evidence>
<dbReference type="VEuPathDB" id="CryptoDB:Cvel_10728"/>
<sequence length="84" mass="9563">MSGGETLSGGKTRLFHPNLFDFGKGGERRAGIVPSQPLRWQERRREGRRGGETGEEESRGSQEERKGEERREGVAPSQPLRWRE</sequence>